<dbReference type="Gene3D" id="3.40.640.10">
    <property type="entry name" value="Type I PLP-dependent aspartate aminotransferase-like (Major domain)"/>
    <property type="match status" value="1"/>
</dbReference>
<evidence type="ECO:0000256" key="1">
    <source>
        <dbReference type="ARBA" id="ARBA00001579"/>
    </source>
</evidence>
<comment type="caution">
    <text evidence="9">The sequence shown here is derived from an EMBL/GenBank/DDBJ whole genome shotgun (WGS) entry which is preliminary data.</text>
</comment>
<dbReference type="InterPro" id="IPR005814">
    <property type="entry name" value="Aminotrans_3"/>
</dbReference>
<comment type="similarity">
    <text evidence="4 8">Belongs to the class-III pyridoxal-phosphate-dependent aminotransferase family. HemL subfamily.</text>
</comment>
<dbReference type="EMBL" id="BMNY01000001">
    <property type="protein sequence ID" value="GGM67597.1"/>
    <property type="molecule type" value="Genomic_DNA"/>
</dbReference>
<evidence type="ECO:0000313" key="9">
    <source>
        <dbReference type="EMBL" id="GGM67597.1"/>
    </source>
</evidence>
<dbReference type="Gene3D" id="3.90.1150.10">
    <property type="entry name" value="Aspartate Aminotransferase, domain 1"/>
    <property type="match status" value="1"/>
</dbReference>
<reference evidence="9" key="1">
    <citation type="journal article" date="2014" name="Int. J. Syst. Evol. Microbiol.">
        <title>Complete genome sequence of Corynebacterium casei LMG S-19264T (=DSM 44701T), isolated from a smear-ripened cheese.</title>
        <authorList>
            <consortium name="US DOE Joint Genome Institute (JGI-PGF)"/>
            <person name="Walter F."/>
            <person name="Albersmeier A."/>
            <person name="Kalinowski J."/>
            <person name="Ruckert C."/>
        </authorList>
    </citation>
    <scope>NUCLEOTIDE SEQUENCE</scope>
    <source>
        <strain evidence="9">JCM 13583</strain>
    </source>
</reference>
<gene>
    <name evidence="8 9" type="primary">hemL</name>
    <name evidence="9" type="ORF">GCM10007108_02050</name>
</gene>
<dbReference type="GO" id="GO:0042286">
    <property type="term" value="F:glutamate-1-semialdehyde 2,1-aminomutase activity"/>
    <property type="evidence" value="ECO:0007669"/>
    <property type="project" value="UniProtKB-UniRule"/>
</dbReference>
<dbReference type="FunFam" id="3.40.640.10:FF:000021">
    <property type="entry name" value="Glutamate-1-semialdehyde 2,1-aminomutase"/>
    <property type="match status" value="1"/>
</dbReference>
<dbReference type="InterPro" id="IPR049704">
    <property type="entry name" value="Aminotrans_3_PPA_site"/>
</dbReference>
<comment type="subcellular location">
    <subcellularLocation>
        <location evidence="8">Cytoplasm</location>
    </subcellularLocation>
</comment>
<keyword evidence="9" id="KW-0808">Transferase</keyword>
<dbReference type="PROSITE" id="PS00600">
    <property type="entry name" value="AA_TRANSFER_CLASS_3"/>
    <property type="match status" value="1"/>
</dbReference>
<dbReference type="Pfam" id="PF00202">
    <property type="entry name" value="Aminotran_3"/>
    <property type="match status" value="1"/>
</dbReference>
<keyword evidence="9" id="KW-0032">Aminotransferase</keyword>
<dbReference type="InterPro" id="IPR015422">
    <property type="entry name" value="PyrdxlP-dep_Trfase_small"/>
</dbReference>
<dbReference type="HAMAP" id="MF_00375">
    <property type="entry name" value="HemL_aminotrans_3"/>
    <property type="match status" value="1"/>
</dbReference>
<name>A0AA37BPZ1_9ARCH</name>
<dbReference type="CDD" id="cd00610">
    <property type="entry name" value="OAT_like"/>
    <property type="match status" value="1"/>
</dbReference>
<dbReference type="InterPro" id="IPR004639">
    <property type="entry name" value="4pyrrol_synth_GluAld_NH2Trfase"/>
</dbReference>
<dbReference type="GO" id="GO:0005737">
    <property type="term" value="C:cytoplasm"/>
    <property type="evidence" value="ECO:0007669"/>
    <property type="project" value="UniProtKB-SubCell"/>
</dbReference>
<evidence type="ECO:0000256" key="3">
    <source>
        <dbReference type="ARBA" id="ARBA00004819"/>
    </source>
</evidence>
<dbReference type="SUPFAM" id="SSF53383">
    <property type="entry name" value="PLP-dependent transferases"/>
    <property type="match status" value="1"/>
</dbReference>
<dbReference type="EC" id="5.4.3.8" evidence="8"/>
<comment type="pathway">
    <text evidence="3">Porphyrin-containing compound metabolism; protoporphyrin-IX biosynthesis; 5-aminolevulinate from L-glutamyl-tRNA(Glu): step 2/2.</text>
</comment>
<dbReference type="RefSeq" id="WP_188679574.1">
    <property type="nucleotide sequence ID" value="NZ_BMNY01000001.1"/>
</dbReference>
<evidence type="ECO:0000256" key="5">
    <source>
        <dbReference type="ARBA" id="ARBA00022898"/>
    </source>
</evidence>
<proteinExistence type="inferred from homology"/>
<dbReference type="NCBIfam" id="NF000818">
    <property type="entry name" value="PRK00062.1"/>
    <property type="match status" value="1"/>
</dbReference>
<accession>A0AA37BPZ1</accession>
<organism evidence="9 10">
    <name type="scientific">Thermogymnomonas acidicola</name>
    <dbReference type="NCBI Taxonomy" id="399579"/>
    <lineage>
        <taxon>Archaea</taxon>
        <taxon>Methanobacteriati</taxon>
        <taxon>Thermoplasmatota</taxon>
        <taxon>Thermoplasmata</taxon>
        <taxon>Thermoplasmatales</taxon>
        <taxon>Thermogymnomonas</taxon>
    </lineage>
</organism>
<dbReference type="GO" id="GO:0006782">
    <property type="term" value="P:protoporphyrinogen IX biosynthetic process"/>
    <property type="evidence" value="ECO:0007669"/>
    <property type="project" value="UniProtKB-UniRule"/>
</dbReference>
<dbReference type="GO" id="GO:0008483">
    <property type="term" value="F:transaminase activity"/>
    <property type="evidence" value="ECO:0007669"/>
    <property type="project" value="UniProtKB-KW"/>
</dbReference>
<evidence type="ECO:0000256" key="4">
    <source>
        <dbReference type="ARBA" id="ARBA00008981"/>
    </source>
</evidence>
<feature type="modified residue" description="N6-(pyridoxal phosphate)lysine" evidence="8">
    <location>
        <position position="265"/>
    </location>
</feature>
<evidence type="ECO:0000256" key="8">
    <source>
        <dbReference type="HAMAP-Rule" id="MF_00375"/>
    </source>
</evidence>
<keyword evidence="10" id="KW-1185">Reference proteome</keyword>
<protein>
    <recommendedName>
        <fullName evidence="8">Glutamate-1-semialdehyde 2,1-aminomutase</fullName>
        <shortName evidence="8">GSA</shortName>
        <ecNumber evidence="8">5.4.3.8</ecNumber>
    </recommendedName>
    <alternativeName>
        <fullName evidence="8">Glutamate-1-semialdehyde aminotransferase</fullName>
        <shortName evidence="8">GSA-AT</shortName>
    </alternativeName>
</protein>
<dbReference type="InterPro" id="IPR015421">
    <property type="entry name" value="PyrdxlP-dep_Trfase_major"/>
</dbReference>
<evidence type="ECO:0000313" key="10">
    <source>
        <dbReference type="Proteomes" id="UP000632195"/>
    </source>
</evidence>
<evidence type="ECO:0000256" key="6">
    <source>
        <dbReference type="ARBA" id="ARBA00023235"/>
    </source>
</evidence>
<dbReference type="InterPro" id="IPR015424">
    <property type="entry name" value="PyrdxlP-dep_Trfase"/>
</dbReference>
<keyword evidence="8" id="KW-0963">Cytoplasm</keyword>
<dbReference type="GO" id="GO:0030170">
    <property type="term" value="F:pyridoxal phosphate binding"/>
    <property type="evidence" value="ECO:0007669"/>
    <property type="project" value="InterPro"/>
</dbReference>
<keyword evidence="5 8" id="KW-0663">Pyridoxal phosphate</keyword>
<comment type="cofactor">
    <cofactor evidence="2 8">
        <name>pyridoxal 5'-phosphate</name>
        <dbReference type="ChEBI" id="CHEBI:597326"/>
    </cofactor>
</comment>
<evidence type="ECO:0000256" key="7">
    <source>
        <dbReference type="ARBA" id="ARBA00023244"/>
    </source>
</evidence>
<reference evidence="9" key="2">
    <citation type="submission" date="2022-09" db="EMBL/GenBank/DDBJ databases">
        <authorList>
            <person name="Sun Q."/>
            <person name="Ohkuma M."/>
        </authorList>
    </citation>
    <scope>NUCLEOTIDE SEQUENCE</scope>
    <source>
        <strain evidence="9">JCM 13583</strain>
    </source>
</reference>
<keyword evidence="6 8" id="KW-0413">Isomerase</keyword>
<comment type="catalytic activity">
    <reaction evidence="1 8">
        <text>(S)-4-amino-5-oxopentanoate = 5-aminolevulinate</text>
        <dbReference type="Rhea" id="RHEA:14265"/>
        <dbReference type="ChEBI" id="CHEBI:57501"/>
        <dbReference type="ChEBI" id="CHEBI:356416"/>
        <dbReference type="EC" id="5.4.3.8"/>
    </reaction>
</comment>
<dbReference type="PANTHER" id="PTHR43713">
    <property type="entry name" value="GLUTAMATE-1-SEMIALDEHYDE 2,1-AMINOMUTASE"/>
    <property type="match status" value="1"/>
</dbReference>
<dbReference type="PANTHER" id="PTHR43713:SF3">
    <property type="entry name" value="GLUTAMATE-1-SEMIALDEHYDE 2,1-AMINOMUTASE 1, CHLOROPLASTIC-RELATED"/>
    <property type="match status" value="1"/>
</dbReference>
<keyword evidence="7 8" id="KW-0627">Porphyrin biosynthesis</keyword>
<sequence>MENTAKSESLFRRADSLFPGGVNSPVRYFDPHPLFIAGASGQRVRDVDGNTYTDYVLGYGPMILGYGDPDVLARVQEGLREGWFPGAPNAEEVSLGEMIRESSPWVEKMRFVNSGTEATMHAIRLARAYTGRKVIVKMEGGFHGAHDYSLIRSGSGSLTFGTPSTPGVPEEVSATVAVASYNDIASVEAIFDRLGSEIAAVITEPVFGNVGLIPPEPGFLEYLRKVTSEHGSLLIFDEVITGYRVEFSAYQNVIGIRPDLTTMGKIIGGGAPIGLFGGRKEVMERVTPSGPVYQSGTFSANRISMLFGLATMEKLANSDYGTLNRLVKDMAVAIREEIEGSGKVATVNQVGPMFQIFFGKESVKNYRDAMSADRGTYMRFFRHMLVKGIYVPPSQFETCFVSFAHTIEDTEKFVQGFREFIRE</sequence>
<dbReference type="Proteomes" id="UP000632195">
    <property type="component" value="Unassembled WGS sequence"/>
</dbReference>
<dbReference type="AlphaFoldDB" id="A0AA37BPZ1"/>
<evidence type="ECO:0000256" key="2">
    <source>
        <dbReference type="ARBA" id="ARBA00001933"/>
    </source>
</evidence>